<dbReference type="AlphaFoldDB" id="A0A8W8JZ10"/>
<dbReference type="Proteomes" id="UP000005408">
    <property type="component" value="Unassembled WGS sequence"/>
</dbReference>
<keyword evidence="2" id="KW-1185">Reference proteome</keyword>
<evidence type="ECO:0000313" key="1">
    <source>
        <dbReference type="EnsemblMetazoa" id="G217.1:cds"/>
    </source>
</evidence>
<organism evidence="1 2">
    <name type="scientific">Magallana gigas</name>
    <name type="common">Pacific oyster</name>
    <name type="synonym">Crassostrea gigas</name>
    <dbReference type="NCBI Taxonomy" id="29159"/>
    <lineage>
        <taxon>Eukaryota</taxon>
        <taxon>Metazoa</taxon>
        <taxon>Spiralia</taxon>
        <taxon>Lophotrochozoa</taxon>
        <taxon>Mollusca</taxon>
        <taxon>Bivalvia</taxon>
        <taxon>Autobranchia</taxon>
        <taxon>Pteriomorphia</taxon>
        <taxon>Ostreida</taxon>
        <taxon>Ostreoidea</taxon>
        <taxon>Ostreidae</taxon>
        <taxon>Magallana</taxon>
    </lineage>
</organism>
<sequence length="295" mass="34123">MLKYNLLQYRIVYLQVGYFPTKLLWKKSVKEAVSNSHIDSRRHRMFSDPDFYLFSKINAGIPPSAIWKIPSNVFEIELCKFIVKLWTLPEISPEICLMCSNHFTNVFEHISTVCPGTSAFREAWWDTVIENFDISLSAELSGLCTRDLYLFLLGSRLISNITANFDLRTLHILNFRFLRDTAACLPSYPIRKIEAWRFPIIRVNLDINGKNLVKFQWGKLELSCLAVTVPLEVGKRITGIPCVNVFRTLSLFPVWTIEESKVIELNPGPDIITTVYRIIIVFRRITDNCCCSKKM</sequence>
<dbReference type="EnsemblMetazoa" id="G217.1">
    <property type="protein sequence ID" value="G217.1:cds"/>
    <property type="gene ID" value="G217"/>
</dbReference>
<accession>A0A8W8JZ10</accession>
<name>A0A8W8JZ10_MAGGI</name>
<protein>
    <submittedName>
        <fullName evidence="1">Uncharacterized protein</fullName>
    </submittedName>
</protein>
<proteinExistence type="predicted"/>
<reference evidence="1" key="1">
    <citation type="submission" date="2022-08" db="UniProtKB">
        <authorList>
            <consortium name="EnsemblMetazoa"/>
        </authorList>
    </citation>
    <scope>IDENTIFICATION</scope>
    <source>
        <strain evidence="1">05x7-T-G4-1.051#20</strain>
    </source>
</reference>
<evidence type="ECO:0000313" key="2">
    <source>
        <dbReference type="Proteomes" id="UP000005408"/>
    </source>
</evidence>